<dbReference type="PANTHER" id="PTHR11785:SF512">
    <property type="entry name" value="SOBREMESA, ISOFORM B"/>
    <property type="match status" value="1"/>
</dbReference>
<feature type="transmembrane region" description="Helical" evidence="5">
    <location>
        <begin position="394"/>
        <end position="412"/>
    </location>
</feature>
<dbReference type="InterPro" id="IPR002293">
    <property type="entry name" value="AA/rel_permease1"/>
</dbReference>
<feature type="transmembrane region" description="Helical" evidence="5">
    <location>
        <begin position="81"/>
        <end position="106"/>
    </location>
</feature>
<dbReference type="Gene3D" id="1.20.1740.10">
    <property type="entry name" value="Amino acid/polyamine transporter I"/>
    <property type="match status" value="1"/>
</dbReference>
<feature type="transmembrane region" description="Helical" evidence="5">
    <location>
        <begin position="40"/>
        <end position="60"/>
    </location>
</feature>
<name>A0A840UZY0_9BACT</name>
<feature type="transmembrane region" description="Helical" evidence="5">
    <location>
        <begin position="220"/>
        <end position="239"/>
    </location>
</feature>
<evidence type="ECO:0000256" key="3">
    <source>
        <dbReference type="ARBA" id="ARBA00022989"/>
    </source>
</evidence>
<evidence type="ECO:0000256" key="2">
    <source>
        <dbReference type="ARBA" id="ARBA00022692"/>
    </source>
</evidence>
<feature type="transmembrane region" description="Helical" evidence="5">
    <location>
        <begin position="144"/>
        <end position="166"/>
    </location>
</feature>
<dbReference type="Proteomes" id="UP000557717">
    <property type="component" value="Unassembled WGS sequence"/>
</dbReference>
<keyword evidence="7" id="KW-1185">Reference proteome</keyword>
<keyword evidence="4 5" id="KW-0472">Membrane</keyword>
<evidence type="ECO:0000313" key="7">
    <source>
        <dbReference type="Proteomes" id="UP000557717"/>
    </source>
</evidence>
<dbReference type="EMBL" id="JACHFD010000006">
    <property type="protein sequence ID" value="MBB5351322.1"/>
    <property type="molecule type" value="Genomic_DNA"/>
</dbReference>
<feature type="transmembrane region" description="Helical" evidence="5">
    <location>
        <begin position="112"/>
        <end position="132"/>
    </location>
</feature>
<dbReference type="AlphaFoldDB" id="A0A840UZY0"/>
<reference evidence="6 7" key="1">
    <citation type="submission" date="2020-08" db="EMBL/GenBank/DDBJ databases">
        <title>Genomic Encyclopedia of Type Strains, Phase IV (KMG-IV): sequencing the most valuable type-strain genomes for metagenomic binning, comparative biology and taxonomic classification.</title>
        <authorList>
            <person name="Goeker M."/>
        </authorList>
    </citation>
    <scope>NUCLEOTIDE SEQUENCE [LARGE SCALE GENOMIC DNA]</scope>
    <source>
        <strain evidence="6 7">YC6886</strain>
    </source>
</reference>
<accession>A0A840UZY0</accession>
<keyword evidence="3 5" id="KW-1133">Transmembrane helix</keyword>
<evidence type="ECO:0000313" key="6">
    <source>
        <dbReference type="EMBL" id="MBB5351322.1"/>
    </source>
</evidence>
<feature type="transmembrane region" description="Helical" evidence="5">
    <location>
        <begin position="368"/>
        <end position="388"/>
    </location>
</feature>
<gene>
    <name evidence="6" type="ORF">HNR46_001558</name>
</gene>
<dbReference type="RefSeq" id="WP_184017391.1">
    <property type="nucleotide sequence ID" value="NZ_JACHFD010000006.1"/>
</dbReference>
<sequence length="423" mass="44109">MPKPGLAAATSLVIASMIGTGVFTSLGFQLVTLQSAPQILLLWAVGGIVALCGALCYSAVAKAYPRSGGEHHFLSELFHPALGFMAGLLSAITGFAVPTALTALALSNYLHVAFPALPVTPTALAVILLGTLAHSISSTTSARVQLASTCLKLLLILGFIAAALSFPGKGDIRWTPDFSTDFTAIGTPAFAVSLYYVFYSYSGWNAAIYGLEEWDRPTRTVRLALIVGTLGVTLLYLALNASFLRAAPVEALQGRLEIGAISAQHLFGDRAGQVISALFAAGLFASVSALLWAGPRVLAAMADHLPTLGFLTLHGTAPRLPLWLQASLAAVLALLSSFRELVLYTQTGLTLCTLLVAAGVLRLPGPKPVVPAGIFLAFTSFVIVRSIVDQPWEVSAGLATALACAFLGLFLTRSPSHSSTSSS</sequence>
<dbReference type="Pfam" id="PF13520">
    <property type="entry name" value="AA_permease_2"/>
    <property type="match status" value="1"/>
</dbReference>
<evidence type="ECO:0000256" key="5">
    <source>
        <dbReference type="SAM" id="Phobius"/>
    </source>
</evidence>
<dbReference type="InterPro" id="IPR050598">
    <property type="entry name" value="AminoAcid_Transporter"/>
</dbReference>
<dbReference type="PIRSF" id="PIRSF006060">
    <property type="entry name" value="AA_transporter"/>
    <property type="match status" value="1"/>
</dbReference>
<proteinExistence type="predicted"/>
<feature type="transmembrane region" description="Helical" evidence="5">
    <location>
        <begin position="274"/>
        <end position="299"/>
    </location>
</feature>
<comment type="subcellular location">
    <subcellularLocation>
        <location evidence="1">Membrane</location>
        <topology evidence="1">Multi-pass membrane protein</topology>
    </subcellularLocation>
</comment>
<comment type="caution">
    <text evidence="6">The sequence shown here is derived from an EMBL/GenBank/DDBJ whole genome shotgun (WGS) entry which is preliminary data.</text>
</comment>
<dbReference type="GO" id="GO:0015179">
    <property type="term" value="F:L-amino acid transmembrane transporter activity"/>
    <property type="evidence" value="ECO:0007669"/>
    <property type="project" value="TreeGrafter"/>
</dbReference>
<evidence type="ECO:0000256" key="1">
    <source>
        <dbReference type="ARBA" id="ARBA00004141"/>
    </source>
</evidence>
<keyword evidence="2 5" id="KW-0812">Transmembrane</keyword>
<organism evidence="6 7">
    <name type="scientific">Haloferula luteola</name>
    <dbReference type="NCBI Taxonomy" id="595692"/>
    <lineage>
        <taxon>Bacteria</taxon>
        <taxon>Pseudomonadati</taxon>
        <taxon>Verrucomicrobiota</taxon>
        <taxon>Verrucomicrobiia</taxon>
        <taxon>Verrucomicrobiales</taxon>
        <taxon>Verrucomicrobiaceae</taxon>
        <taxon>Haloferula</taxon>
    </lineage>
</organism>
<evidence type="ECO:0000256" key="4">
    <source>
        <dbReference type="ARBA" id="ARBA00023136"/>
    </source>
</evidence>
<protein>
    <submittedName>
        <fullName evidence="6">APA family basic amino acid/polyamine antiporter</fullName>
    </submittedName>
</protein>
<feature type="transmembrane region" description="Helical" evidence="5">
    <location>
        <begin position="178"/>
        <end position="199"/>
    </location>
</feature>
<dbReference type="PANTHER" id="PTHR11785">
    <property type="entry name" value="AMINO ACID TRANSPORTER"/>
    <property type="match status" value="1"/>
</dbReference>
<feature type="transmembrane region" description="Helical" evidence="5">
    <location>
        <begin position="344"/>
        <end position="361"/>
    </location>
</feature>
<dbReference type="GO" id="GO:0016020">
    <property type="term" value="C:membrane"/>
    <property type="evidence" value="ECO:0007669"/>
    <property type="project" value="UniProtKB-SubCell"/>
</dbReference>